<keyword evidence="3" id="KW-0119">Carbohydrate metabolism</keyword>
<evidence type="ECO:0000259" key="5">
    <source>
        <dbReference type="PROSITE" id="PS50853"/>
    </source>
</evidence>
<dbReference type="InterPro" id="IPR036116">
    <property type="entry name" value="FN3_sf"/>
</dbReference>
<keyword evidence="1" id="KW-0677">Repeat</keyword>
<evidence type="ECO:0000313" key="7">
    <source>
        <dbReference type="Proteomes" id="UP000587527"/>
    </source>
</evidence>
<gene>
    <name evidence="6" type="ORF">F4553_002543</name>
</gene>
<dbReference type="PANTHER" id="PTHR13817:SF73">
    <property type="entry name" value="FIBRONECTIN TYPE-III DOMAIN-CONTAINING PROTEIN"/>
    <property type="match status" value="1"/>
</dbReference>
<evidence type="ECO:0000256" key="3">
    <source>
        <dbReference type="ARBA" id="ARBA00023326"/>
    </source>
</evidence>
<evidence type="ECO:0000256" key="4">
    <source>
        <dbReference type="SAM" id="MobiDB-lite"/>
    </source>
</evidence>
<dbReference type="InterPro" id="IPR011044">
    <property type="entry name" value="Quino_amine_DH_bsu"/>
</dbReference>
<dbReference type="AlphaFoldDB" id="A0A841BLK1"/>
<dbReference type="SUPFAM" id="SSF63825">
    <property type="entry name" value="YWTD domain"/>
    <property type="match status" value="1"/>
</dbReference>
<dbReference type="SMART" id="SM00060">
    <property type="entry name" value="FN3"/>
    <property type="match status" value="4"/>
</dbReference>
<evidence type="ECO:0000256" key="2">
    <source>
        <dbReference type="ARBA" id="ARBA00023295"/>
    </source>
</evidence>
<evidence type="ECO:0000256" key="1">
    <source>
        <dbReference type="ARBA" id="ARBA00022737"/>
    </source>
</evidence>
<dbReference type="GO" id="GO:0000272">
    <property type="term" value="P:polysaccharide catabolic process"/>
    <property type="evidence" value="ECO:0007669"/>
    <property type="project" value="UniProtKB-KW"/>
</dbReference>
<dbReference type="Gene3D" id="2.60.40.10">
    <property type="entry name" value="Immunoglobulins"/>
    <property type="match status" value="3"/>
</dbReference>
<comment type="caution">
    <text evidence="6">The sequence shown here is derived from an EMBL/GenBank/DDBJ whole genome shotgun (WGS) entry which is preliminary data.</text>
</comment>
<feature type="domain" description="Fibronectin type-III" evidence="5">
    <location>
        <begin position="383"/>
        <end position="472"/>
    </location>
</feature>
<sequence length="848" mass="87100">MTVLGLVAAMGLTWFGLGAKDHAAASFDASSWMWSSLKGELARVNGVTGRVDTRLSLEPAIGHNVQVSQSDKNLIVRDLSSGKLSAVDLATLQISATSQTAPGIGVSIAIDRDAAFLIDPVQGIVQQINPATLAPLGEALSYPPGITGGTFDGAGKLWIAVPSEGTVSAVVPIPIVSASGGQGGGGVPTRVTTVPVAEPSHDLAVSTLDNGVAVLDRTSGKLTTVRGDKPREIGLDLGGYGDMPRRTTGAKVPVTVVDGRHVFVVNDVGAVRDFTVPGDSPRLQPAVSWADRFYVADDANHVIYVLDAEGHQIDSINFKEAGGPLELEVRENRLFINAPAATTARVVDDHGKVKVVEKFVGEVVGAEVPPPPVVTPPKPVPGPPGPPRNVKASAGNAQVRITWTKAVEHLSPIQRYIVEGDGKTWTVAANMRSLVVTGLVNGKSYVFSVRAESPKGKGPARKTPPFMPTSEVPAAPTAVKAVDKPDGTVVVTWSKANGLGRAIKSYEISAVTGGASAPIGTATGTSLTIKAGELAYGTQVAFTVVSINDKGAGSGVSPTSNTVTPYTRPSAVKTLAATTVANQKGAVRATWGAADDNGRPITGYEVTANGAKQTVTGTSVTLNGFADGVNVTVAVLAINVAGKGPASSKVAKTISPPTITATGRTITYNSMSLAFATDTGGGAATCAVSVNGGAASALSCTGGTVGGLWPGTAYSYTVTITNAAGSANYAEAQTSPILKGTVGCSGCPNGVGIYTRPWQDTSSFSSPDAQDNDKYRALCKIEGMDGNQSPSATINAAGENHNKSSAWWVQLKNVPETKNTVSNSGNRYMPYAFFDLDAGDNLNMIPHC</sequence>
<name>A0A841BLK1_9ACTN</name>
<keyword evidence="2" id="KW-0378">Hydrolase</keyword>
<dbReference type="GO" id="GO:0016798">
    <property type="term" value="F:hydrolase activity, acting on glycosyl bonds"/>
    <property type="evidence" value="ECO:0007669"/>
    <property type="project" value="UniProtKB-KW"/>
</dbReference>
<keyword evidence="2" id="KW-0326">Glycosidase</keyword>
<protein>
    <recommendedName>
        <fullName evidence="5">Fibronectin type-III domain-containing protein</fullName>
    </recommendedName>
</protein>
<dbReference type="SUPFAM" id="SSF49265">
    <property type="entry name" value="Fibronectin type III"/>
    <property type="match status" value="2"/>
</dbReference>
<evidence type="ECO:0000313" key="6">
    <source>
        <dbReference type="EMBL" id="MBB5869164.1"/>
    </source>
</evidence>
<dbReference type="Gene3D" id="2.130.10.10">
    <property type="entry name" value="YVTN repeat-like/Quinoprotein amine dehydrogenase"/>
    <property type="match status" value="1"/>
</dbReference>
<keyword evidence="7" id="KW-1185">Reference proteome</keyword>
<dbReference type="InterPro" id="IPR003961">
    <property type="entry name" value="FN3_dom"/>
</dbReference>
<dbReference type="EMBL" id="JACHMN010000002">
    <property type="protein sequence ID" value="MBB5869164.1"/>
    <property type="molecule type" value="Genomic_DNA"/>
</dbReference>
<dbReference type="Pfam" id="PF00041">
    <property type="entry name" value="fn3"/>
    <property type="match status" value="2"/>
</dbReference>
<dbReference type="InterPro" id="IPR013783">
    <property type="entry name" value="Ig-like_fold"/>
</dbReference>
<dbReference type="PANTHER" id="PTHR13817">
    <property type="entry name" value="TITIN"/>
    <property type="match status" value="1"/>
</dbReference>
<feature type="domain" description="Fibronectin type-III" evidence="5">
    <location>
        <begin position="475"/>
        <end position="570"/>
    </location>
</feature>
<keyword evidence="3" id="KW-0624">Polysaccharide degradation</keyword>
<reference evidence="6 7" key="1">
    <citation type="submission" date="2020-08" db="EMBL/GenBank/DDBJ databases">
        <title>Sequencing the genomes of 1000 actinobacteria strains.</title>
        <authorList>
            <person name="Klenk H.-P."/>
        </authorList>
    </citation>
    <scope>NUCLEOTIDE SEQUENCE [LARGE SCALE GENOMIC DNA]</scope>
    <source>
        <strain evidence="6 7">DSM 45362</strain>
    </source>
</reference>
<dbReference type="InterPro" id="IPR015943">
    <property type="entry name" value="WD40/YVTN_repeat-like_dom_sf"/>
</dbReference>
<dbReference type="SUPFAM" id="SSF50969">
    <property type="entry name" value="YVTN repeat-like/Quinoprotein amine dehydrogenase"/>
    <property type="match status" value="1"/>
</dbReference>
<feature type="region of interest" description="Disordered" evidence="4">
    <location>
        <begin position="452"/>
        <end position="472"/>
    </location>
</feature>
<dbReference type="CDD" id="cd00063">
    <property type="entry name" value="FN3"/>
    <property type="match status" value="3"/>
</dbReference>
<proteinExistence type="predicted"/>
<dbReference type="Proteomes" id="UP000587527">
    <property type="component" value="Unassembled WGS sequence"/>
</dbReference>
<feature type="domain" description="Fibronectin type-III" evidence="5">
    <location>
        <begin position="571"/>
        <end position="658"/>
    </location>
</feature>
<organism evidence="6 7">
    <name type="scientific">Allocatelliglobosispora scoriae</name>
    <dbReference type="NCBI Taxonomy" id="643052"/>
    <lineage>
        <taxon>Bacteria</taxon>
        <taxon>Bacillati</taxon>
        <taxon>Actinomycetota</taxon>
        <taxon>Actinomycetes</taxon>
        <taxon>Micromonosporales</taxon>
        <taxon>Micromonosporaceae</taxon>
        <taxon>Allocatelliglobosispora</taxon>
    </lineage>
</organism>
<dbReference type="InterPro" id="IPR050964">
    <property type="entry name" value="Striated_Muscle_Regulatory"/>
</dbReference>
<accession>A0A841BLK1</accession>
<dbReference type="RefSeq" id="WP_312875180.1">
    <property type="nucleotide sequence ID" value="NZ_JACHMN010000002.1"/>
</dbReference>
<dbReference type="PROSITE" id="PS50853">
    <property type="entry name" value="FN3"/>
    <property type="match status" value="3"/>
</dbReference>